<dbReference type="Pfam" id="PF19791">
    <property type="entry name" value="DUF6275"/>
    <property type="match status" value="1"/>
</dbReference>
<dbReference type="AlphaFoldDB" id="A0A1V4FIX7"/>
<comment type="caution">
    <text evidence="1">The sequence shown here is derived from an EMBL/GenBank/DDBJ whole genome shotgun (WGS) entry which is preliminary data.</text>
</comment>
<accession>A0A1V4FIX7</accession>
<proteinExistence type="predicted"/>
<protein>
    <submittedName>
        <fullName evidence="1">Uncharacterized protein</fullName>
    </submittedName>
</protein>
<organism evidence="1 2">
    <name type="scientific">Limosilactobacillus reuteri</name>
    <name type="common">Lactobacillus reuteri</name>
    <dbReference type="NCBI Taxonomy" id="1598"/>
    <lineage>
        <taxon>Bacteria</taxon>
        <taxon>Bacillati</taxon>
        <taxon>Bacillota</taxon>
        <taxon>Bacilli</taxon>
        <taxon>Lactobacillales</taxon>
        <taxon>Lactobacillaceae</taxon>
        <taxon>Limosilactobacillus</taxon>
    </lineage>
</organism>
<gene>
    <name evidence="1" type="ORF">B5D07_10220</name>
</gene>
<evidence type="ECO:0000313" key="2">
    <source>
        <dbReference type="Proteomes" id="UP000189795"/>
    </source>
</evidence>
<dbReference type="EMBL" id="MWVS01000120">
    <property type="protein sequence ID" value="OPG87625.1"/>
    <property type="molecule type" value="Genomic_DNA"/>
</dbReference>
<name>A0A1V4FIX7_LIMRT</name>
<evidence type="ECO:0000313" key="1">
    <source>
        <dbReference type="EMBL" id="OPG87625.1"/>
    </source>
</evidence>
<dbReference type="InterPro" id="IPR046242">
    <property type="entry name" value="DUF6275"/>
</dbReference>
<dbReference type="RefSeq" id="WP_079376284.1">
    <property type="nucleotide sequence ID" value="NZ_MWVS01000120.1"/>
</dbReference>
<sequence>MNDIKFIKLAKEKVTDHYLKNKLEESRFAVACPFVVWQVKVLQNYKALLGISDPNDQHYYEVTYNGNKRELYLDVYNKEENIRIKIKPNGR</sequence>
<reference evidence="1 2" key="1">
    <citation type="submission" date="2017-03" db="EMBL/GenBank/DDBJ databases">
        <title>Antibiotic resistance of probiotic microorganisms.</title>
        <authorList>
            <person name="Sanudo A.I."/>
            <person name="Olivares M."/>
            <person name="Banuelos O."/>
        </authorList>
    </citation>
    <scope>NUCLEOTIDE SEQUENCE [LARGE SCALE GENOMIC DNA]</scope>
    <source>
        <strain evidence="1 2">CECT8605</strain>
    </source>
</reference>
<dbReference type="Proteomes" id="UP000189795">
    <property type="component" value="Unassembled WGS sequence"/>
</dbReference>